<evidence type="ECO:0000313" key="4">
    <source>
        <dbReference type="EMBL" id="CAE2298151.1"/>
    </source>
</evidence>
<evidence type="ECO:0000313" key="1">
    <source>
        <dbReference type="EMBL" id="CAE2298111.1"/>
    </source>
</evidence>
<dbReference type="EMBL" id="HBKO01042882">
    <property type="protein sequence ID" value="CAE2298111.1"/>
    <property type="molecule type" value="Transcribed_RNA"/>
</dbReference>
<dbReference type="EMBL" id="HBKO01042889">
    <property type="protein sequence ID" value="CAE2298158.1"/>
    <property type="molecule type" value="Transcribed_RNA"/>
</dbReference>
<name>A0A6T8E4G2_9EUKA</name>
<evidence type="ECO:0000313" key="2">
    <source>
        <dbReference type="EMBL" id="CAE2298125.1"/>
    </source>
</evidence>
<dbReference type="EMBL" id="HBKO01042893">
    <property type="protein sequence ID" value="CAE2298185.1"/>
    <property type="molecule type" value="Transcribed_RNA"/>
</dbReference>
<gene>
    <name evidence="1" type="ORF">CPOL0286_LOCUS19755</name>
    <name evidence="2" type="ORF">CPOL0286_LOCUS19758</name>
    <name evidence="3" type="ORF">CPOL0286_LOCUS19760</name>
    <name evidence="4" type="ORF">CPOL0286_LOCUS19761</name>
    <name evidence="5" type="ORF">CPOL0286_LOCUS19762</name>
    <name evidence="6" type="ORF">CPOL0286_LOCUS19766</name>
    <name evidence="7" type="ORF">CPOL0286_LOCUS19769</name>
    <name evidence="8" type="ORF">CPOL0286_LOCUS19771</name>
</gene>
<dbReference type="EMBL" id="HBKO01042887">
    <property type="protein sequence ID" value="CAE2298150.1"/>
    <property type="molecule type" value="Transcribed_RNA"/>
</dbReference>
<evidence type="ECO:0000313" key="6">
    <source>
        <dbReference type="EMBL" id="CAE2298185.1"/>
    </source>
</evidence>
<dbReference type="EMBL" id="HBKO01042888">
    <property type="protein sequence ID" value="CAE2298151.1"/>
    <property type="molecule type" value="Transcribed_RNA"/>
</dbReference>
<sequence>MDPTHFFRPHAHRLDRDANIATSSDFIDRHHEMHKRFARWTPVFEVWHQEATALMTPSMLLCSPLFSGADRRICCLHTSSHVFFNKAVRHLYPQCPCAGQNVRDCRERLGGIMCDQSRRCRAQRNRHNSNADASQPPVTLEAR</sequence>
<organism evidence="3">
    <name type="scientific">Prymnesium polylepis</name>
    <dbReference type="NCBI Taxonomy" id="72548"/>
    <lineage>
        <taxon>Eukaryota</taxon>
        <taxon>Haptista</taxon>
        <taxon>Haptophyta</taxon>
        <taxon>Prymnesiophyceae</taxon>
        <taxon>Prymnesiales</taxon>
        <taxon>Prymnesiaceae</taxon>
        <taxon>Prymnesium</taxon>
    </lineage>
</organism>
<protein>
    <submittedName>
        <fullName evidence="3">Uncharacterized protein</fullName>
    </submittedName>
</protein>
<dbReference type="EMBL" id="HBKO01042896">
    <property type="protein sequence ID" value="CAE2298203.1"/>
    <property type="molecule type" value="Transcribed_RNA"/>
</dbReference>
<evidence type="ECO:0000313" key="5">
    <source>
        <dbReference type="EMBL" id="CAE2298158.1"/>
    </source>
</evidence>
<accession>A0A6T8E4G2</accession>
<evidence type="ECO:0000313" key="8">
    <source>
        <dbReference type="EMBL" id="CAE2298220.1"/>
    </source>
</evidence>
<evidence type="ECO:0000313" key="7">
    <source>
        <dbReference type="EMBL" id="CAE2298203.1"/>
    </source>
</evidence>
<dbReference type="EMBL" id="HBKO01042885">
    <property type="protein sequence ID" value="CAE2298125.1"/>
    <property type="molecule type" value="Transcribed_RNA"/>
</dbReference>
<reference evidence="3" key="1">
    <citation type="submission" date="2021-01" db="EMBL/GenBank/DDBJ databases">
        <authorList>
            <person name="Corre E."/>
            <person name="Pelletier E."/>
            <person name="Niang G."/>
            <person name="Scheremetjew M."/>
            <person name="Finn R."/>
            <person name="Kale V."/>
            <person name="Holt S."/>
            <person name="Cochrane G."/>
            <person name="Meng A."/>
            <person name="Brown T."/>
            <person name="Cohen L."/>
        </authorList>
    </citation>
    <scope>NUCLEOTIDE SEQUENCE</scope>
    <source>
        <strain evidence="3">UIO037</strain>
    </source>
</reference>
<proteinExistence type="predicted"/>
<dbReference type="AlphaFoldDB" id="A0A6T8E4G2"/>
<dbReference type="EMBL" id="HBKO01042898">
    <property type="protein sequence ID" value="CAE2298220.1"/>
    <property type="molecule type" value="Transcribed_RNA"/>
</dbReference>
<evidence type="ECO:0000313" key="3">
    <source>
        <dbReference type="EMBL" id="CAE2298150.1"/>
    </source>
</evidence>